<accession>A0A8J2L2A7</accession>
<evidence type="ECO:0000256" key="1">
    <source>
        <dbReference type="SAM" id="MobiDB-lite"/>
    </source>
</evidence>
<comment type="caution">
    <text evidence="2">The sequence shown here is derived from an EMBL/GenBank/DDBJ whole genome shotgun (WGS) entry which is preliminary data.</text>
</comment>
<protein>
    <submittedName>
        <fullName evidence="2">Uncharacterized protein</fullName>
    </submittedName>
</protein>
<feature type="region of interest" description="Disordered" evidence="1">
    <location>
        <begin position="1"/>
        <end position="26"/>
    </location>
</feature>
<keyword evidence="3" id="KW-1185">Reference proteome</keyword>
<gene>
    <name evidence="2" type="ORF">AFUS01_LOCUS24935</name>
</gene>
<name>A0A8J2L2A7_9HEXA</name>
<dbReference type="EMBL" id="CAJVCH010316518">
    <property type="protein sequence ID" value="CAG7786363.1"/>
    <property type="molecule type" value="Genomic_DNA"/>
</dbReference>
<proteinExistence type="predicted"/>
<dbReference type="Proteomes" id="UP000708208">
    <property type="component" value="Unassembled WGS sequence"/>
</dbReference>
<evidence type="ECO:0000313" key="3">
    <source>
        <dbReference type="Proteomes" id="UP000708208"/>
    </source>
</evidence>
<dbReference type="AlphaFoldDB" id="A0A8J2L2A7"/>
<feature type="non-terminal residue" evidence="2">
    <location>
        <position position="1"/>
    </location>
</feature>
<dbReference type="OrthoDB" id="10030336at2759"/>
<evidence type="ECO:0000313" key="2">
    <source>
        <dbReference type="EMBL" id="CAG7786363.1"/>
    </source>
</evidence>
<sequence length="186" mass="21222">DDSTKSKKLFESKLKPGNSPQKKIPPPIHVINQVEDREFDKEELIESHKQQLPSTPILKEYSNVHEIKLLREKYEQATQATNAALAQVSLLRDQLQAESNARIEAQARTHQLLQHNKELLDHLQSLVHHIQELEGNARQSSSSCSISPTPLPQVISVRELSLCAGLMTTNLLYFCLHLQKKLLNYY</sequence>
<feature type="compositionally biased region" description="Basic and acidic residues" evidence="1">
    <location>
        <begin position="1"/>
        <end position="14"/>
    </location>
</feature>
<organism evidence="2 3">
    <name type="scientific">Allacma fusca</name>
    <dbReference type="NCBI Taxonomy" id="39272"/>
    <lineage>
        <taxon>Eukaryota</taxon>
        <taxon>Metazoa</taxon>
        <taxon>Ecdysozoa</taxon>
        <taxon>Arthropoda</taxon>
        <taxon>Hexapoda</taxon>
        <taxon>Collembola</taxon>
        <taxon>Symphypleona</taxon>
        <taxon>Sminthuridae</taxon>
        <taxon>Allacma</taxon>
    </lineage>
</organism>
<reference evidence="2" key="1">
    <citation type="submission" date="2021-06" db="EMBL/GenBank/DDBJ databases">
        <authorList>
            <person name="Hodson N. C."/>
            <person name="Mongue J. A."/>
            <person name="Jaron S. K."/>
        </authorList>
    </citation>
    <scope>NUCLEOTIDE SEQUENCE</scope>
</reference>